<dbReference type="InterPro" id="IPR011042">
    <property type="entry name" value="6-blade_b-propeller_TolB-like"/>
</dbReference>
<name>A3IMY2_9CHRO</name>
<dbReference type="Proteomes" id="UP000003781">
    <property type="component" value="Unassembled WGS sequence"/>
</dbReference>
<dbReference type="InterPro" id="IPR011659">
    <property type="entry name" value="WD40"/>
</dbReference>
<organism evidence="2 3">
    <name type="scientific">Crocosphaera chwakensis CCY0110</name>
    <dbReference type="NCBI Taxonomy" id="391612"/>
    <lineage>
        <taxon>Bacteria</taxon>
        <taxon>Bacillati</taxon>
        <taxon>Cyanobacteriota</taxon>
        <taxon>Cyanophyceae</taxon>
        <taxon>Oscillatoriophycideae</taxon>
        <taxon>Chroococcales</taxon>
        <taxon>Aphanothecaceae</taxon>
        <taxon>Crocosphaera</taxon>
        <taxon>Crocosphaera chwakensis</taxon>
    </lineage>
</organism>
<proteinExistence type="inferred from homology"/>
<reference evidence="2 3" key="1">
    <citation type="submission" date="2007-03" db="EMBL/GenBank/DDBJ databases">
        <authorList>
            <person name="Stal L."/>
            <person name="Ferriera S."/>
            <person name="Johnson J."/>
            <person name="Kravitz S."/>
            <person name="Beeson K."/>
            <person name="Sutton G."/>
            <person name="Rogers Y.-H."/>
            <person name="Friedman R."/>
            <person name="Frazier M."/>
            <person name="Venter J.C."/>
        </authorList>
    </citation>
    <scope>NUCLEOTIDE SEQUENCE [LARGE SCALE GENOMIC DNA]</scope>
    <source>
        <strain evidence="2 3">CCY0110</strain>
    </source>
</reference>
<accession>A3IMY2</accession>
<sequence>MLHCKQDRGAKGDNIKAKKFDERGIPKWRRLCQQREFLAILPSPCSLLLRSQVSLPYLSLKLLIGISLISLLGSCNAFNRPEPPATLNSRYNDQQPALSGDGRWLALVSNRNSSNEILLYDLRSEKFMDLPGLNQSNVILESPSLSRTGRYLVYISSVQGRPDVALYDRATRRAELLTQGYRNWVRNPQISADGRYIVFETARRGQWDIEVLDRGPLIELDIPDGTPVINDQ</sequence>
<dbReference type="EMBL" id="AAXW01000008">
    <property type="protein sequence ID" value="EAZ92235.1"/>
    <property type="molecule type" value="Genomic_DNA"/>
</dbReference>
<protein>
    <recommendedName>
        <fullName evidence="4">WD40-like Beta Propeller</fullName>
    </recommendedName>
</protein>
<dbReference type="PANTHER" id="PTHR36842:SF2">
    <property type="entry name" value="SLR0505 PROTEIN"/>
    <property type="match status" value="1"/>
</dbReference>
<dbReference type="eggNOG" id="COG0823">
    <property type="taxonomic scope" value="Bacteria"/>
</dbReference>
<evidence type="ECO:0008006" key="4">
    <source>
        <dbReference type="Google" id="ProtNLM"/>
    </source>
</evidence>
<dbReference type="PANTHER" id="PTHR36842">
    <property type="entry name" value="PROTEIN TOLB HOMOLOG"/>
    <property type="match status" value="1"/>
</dbReference>
<dbReference type="SUPFAM" id="SSF82171">
    <property type="entry name" value="DPP6 N-terminal domain-like"/>
    <property type="match status" value="1"/>
</dbReference>
<dbReference type="AlphaFoldDB" id="A3IMY2"/>
<comment type="similarity">
    <text evidence="1">Belongs to the TolB family.</text>
</comment>
<dbReference type="Gene3D" id="2.120.10.30">
    <property type="entry name" value="TolB, C-terminal domain"/>
    <property type="match status" value="1"/>
</dbReference>
<evidence type="ECO:0000313" key="2">
    <source>
        <dbReference type="EMBL" id="EAZ92235.1"/>
    </source>
</evidence>
<evidence type="ECO:0000313" key="3">
    <source>
        <dbReference type="Proteomes" id="UP000003781"/>
    </source>
</evidence>
<keyword evidence="3" id="KW-1185">Reference proteome</keyword>
<dbReference type="Pfam" id="PF07676">
    <property type="entry name" value="PD40"/>
    <property type="match status" value="3"/>
</dbReference>
<comment type="caution">
    <text evidence="2">The sequence shown here is derived from an EMBL/GenBank/DDBJ whole genome shotgun (WGS) entry which is preliminary data.</text>
</comment>
<evidence type="ECO:0000256" key="1">
    <source>
        <dbReference type="ARBA" id="ARBA00009820"/>
    </source>
</evidence>
<gene>
    <name evidence="2" type="ORF">CY0110_25031</name>
</gene>